<dbReference type="EMBL" id="WNYA01000013">
    <property type="protein sequence ID" value="KAG8551045.1"/>
    <property type="molecule type" value="Genomic_DNA"/>
</dbReference>
<accession>A0AAV6ZUL9</accession>
<evidence type="ECO:0000313" key="1">
    <source>
        <dbReference type="EMBL" id="KAG8551045.1"/>
    </source>
</evidence>
<keyword evidence="2" id="KW-1185">Reference proteome</keyword>
<dbReference type="Proteomes" id="UP000824782">
    <property type="component" value="Unassembled WGS sequence"/>
</dbReference>
<sequence length="110" mass="12888">MPSWQVDQLSNHHLKCFTIPPSADPCNPTGISDIQQQEAFAQELWKAPRVLYIQAFLNKVKTVWPHYICIAPYELPVPYYNPLHLECMKRTIWEFTVWLVCSTTEYLTTC</sequence>
<dbReference type="AlphaFoldDB" id="A0AAV6ZUL9"/>
<reference evidence="1" key="1">
    <citation type="thesis" date="2020" institute="ProQuest LLC" country="789 East Eisenhower Parkway, Ann Arbor, MI, USA">
        <title>Comparative Genomics and Chromosome Evolution.</title>
        <authorList>
            <person name="Mudd A.B."/>
        </authorList>
    </citation>
    <scope>NUCLEOTIDE SEQUENCE</scope>
    <source>
        <strain evidence="1">237g6f4</strain>
        <tissue evidence="1">Blood</tissue>
    </source>
</reference>
<evidence type="ECO:0000313" key="2">
    <source>
        <dbReference type="Proteomes" id="UP000824782"/>
    </source>
</evidence>
<organism evidence="1 2">
    <name type="scientific">Engystomops pustulosus</name>
    <name type="common">Tungara frog</name>
    <name type="synonym">Physalaemus pustulosus</name>
    <dbReference type="NCBI Taxonomy" id="76066"/>
    <lineage>
        <taxon>Eukaryota</taxon>
        <taxon>Metazoa</taxon>
        <taxon>Chordata</taxon>
        <taxon>Craniata</taxon>
        <taxon>Vertebrata</taxon>
        <taxon>Euteleostomi</taxon>
        <taxon>Amphibia</taxon>
        <taxon>Batrachia</taxon>
        <taxon>Anura</taxon>
        <taxon>Neobatrachia</taxon>
        <taxon>Hyloidea</taxon>
        <taxon>Leptodactylidae</taxon>
        <taxon>Leiuperinae</taxon>
        <taxon>Engystomops</taxon>
    </lineage>
</organism>
<gene>
    <name evidence="1" type="ORF">GDO81_021918</name>
</gene>
<proteinExistence type="predicted"/>
<protein>
    <submittedName>
        <fullName evidence="1">Uncharacterized protein</fullName>
    </submittedName>
</protein>
<comment type="caution">
    <text evidence="1">The sequence shown here is derived from an EMBL/GenBank/DDBJ whole genome shotgun (WGS) entry which is preliminary data.</text>
</comment>
<name>A0AAV6ZUL9_ENGPU</name>